<dbReference type="InterPro" id="IPR014757">
    <property type="entry name" value="Tscrpt_reg_IclR_C"/>
</dbReference>
<evidence type="ECO:0000259" key="5">
    <source>
        <dbReference type="PROSITE" id="PS51078"/>
    </source>
</evidence>
<dbReference type="PROSITE" id="PS51078">
    <property type="entry name" value="ICLR_ED"/>
    <property type="match status" value="1"/>
</dbReference>
<keyword evidence="1" id="KW-0805">Transcription regulation</keyword>
<dbReference type="RefSeq" id="WP_239022251.1">
    <property type="nucleotide sequence ID" value="NZ_CP034929.1"/>
</dbReference>
<proteinExistence type="predicted"/>
<dbReference type="Pfam" id="PF09339">
    <property type="entry name" value="HTH_IclR"/>
    <property type="match status" value="1"/>
</dbReference>
<dbReference type="Pfam" id="PF01614">
    <property type="entry name" value="IclR_C"/>
    <property type="match status" value="1"/>
</dbReference>
<dbReference type="InterPro" id="IPR050707">
    <property type="entry name" value="HTH_MetabolicPath_Reg"/>
</dbReference>
<dbReference type="Gene3D" id="3.30.450.40">
    <property type="match status" value="1"/>
</dbReference>
<name>A0ABW1QSB5_9ACTN</name>
<dbReference type="InterPro" id="IPR029016">
    <property type="entry name" value="GAF-like_dom_sf"/>
</dbReference>
<dbReference type="NCBIfam" id="TIGR02431">
    <property type="entry name" value="pcaR_pcaU"/>
    <property type="match status" value="1"/>
</dbReference>
<keyword evidence="2" id="KW-0238">DNA-binding</keyword>
<dbReference type="SUPFAM" id="SSF55781">
    <property type="entry name" value="GAF domain-like"/>
    <property type="match status" value="1"/>
</dbReference>
<dbReference type="InterPro" id="IPR036388">
    <property type="entry name" value="WH-like_DNA-bd_sf"/>
</dbReference>
<keyword evidence="7" id="KW-1185">Reference proteome</keyword>
<dbReference type="InterPro" id="IPR005471">
    <property type="entry name" value="Tscrpt_reg_IclR_N"/>
</dbReference>
<sequence length="259" mass="27835">MSEHPIPDAPQRRTPGDEFVQALARGLEVITSFDAEHATMTLSDVSKRTGLSRATCRRLLLTLVELGYVRTDGKAFTLTPQVLKLGTAYLAGLGLPQVAHPHLEKLSAALGESTSCAVLDGTDIVYVARCSTRRLMTVGITVGTRFPAHATSMGRVLLAAERDLALPETLPALTAHTVTDPDVLRAELVQVREQGYAVVTQELELGLRSIAVPVRTSDGKIPAAINVSLPMNSPLDPLDRLDQVQATARAIAEDLDHLH</sequence>
<evidence type="ECO:0000313" key="7">
    <source>
        <dbReference type="Proteomes" id="UP001596098"/>
    </source>
</evidence>
<comment type="caution">
    <text evidence="6">The sequence shown here is derived from an EMBL/GenBank/DDBJ whole genome shotgun (WGS) entry which is preliminary data.</text>
</comment>
<feature type="domain" description="HTH iclR-type" evidence="4">
    <location>
        <begin position="20"/>
        <end position="80"/>
    </location>
</feature>
<dbReference type="Gene3D" id="1.10.10.10">
    <property type="entry name" value="Winged helix-like DNA-binding domain superfamily/Winged helix DNA-binding domain"/>
    <property type="match status" value="1"/>
</dbReference>
<evidence type="ECO:0000259" key="4">
    <source>
        <dbReference type="PROSITE" id="PS51077"/>
    </source>
</evidence>
<accession>A0ABW1QSB5</accession>
<reference evidence="7" key="1">
    <citation type="journal article" date="2019" name="Int. J. Syst. Evol. Microbiol.">
        <title>The Global Catalogue of Microorganisms (GCM) 10K type strain sequencing project: providing services to taxonomists for standard genome sequencing and annotation.</title>
        <authorList>
            <consortium name="The Broad Institute Genomics Platform"/>
            <consortium name="The Broad Institute Genome Sequencing Center for Infectious Disease"/>
            <person name="Wu L."/>
            <person name="Ma J."/>
        </authorList>
    </citation>
    <scope>NUCLEOTIDE SEQUENCE [LARGE SCALE GENOMIC DNA]</scope>
    <source>
        <strain evidence="7">DFY28</strain>
    </source>
</reference>
<feature type="domain" description="IclR-ED" evidence="5">
    <location>
        <begin position="81"/>
        <end position="257"/>
    </location>
</feature>
<protein>
    <submittedName>
        <fullName evidence="6">IclR family transcriptional regulator C-terminal domain-containing protein</fullName>
    </submittedName>
</protein>
<evidence type="ECO:0000256" key="2">
    <source>
        <dbReference type="ARBA" id="ARBA00023125"/>
    </source>
</evidence>
<dbReference type="InterPro" id="IPR012794">
    <property type="entry name" value="PcaR_PcaU"/>
</dbReference>
<dbReference type="SUPFAM" id="SSF46785">
    <property type="entry name" value="Winged helix' DNA-binding domain"/>
    <property type="match status" value="1"/>
</dbReference>
<evidence type="ECO:0000256" key="3">
    <source>
        <dbReference type="ARBA" id="ARBA00023163"/>
    </source>
</evidence>
<dbReference type="PROSITE" id="PS51077">
    <property type="entry name" value="HTH_ICLR"/>
    <property type="match status" value="1"/>
</dbReference>
<dbReference type="PANTHER" id="PTHR30136">
    <property type="entry name" value="HELIX-TURN-HELIX TRANSCRIPTIONAL REGULATOR, ICLR FAMILY"/>
    <property type="match status" value="1"/>
</dbReference>
<dbReference type="InterPro" id="IPR036390">
    <property type="entry name" value="WH_DNA-bd_sf"/>
</dbReference>
<organism evidence="6 7">
    <name type="scientific">Nocardioides yefusunii</name>
    <dbReference type="NCBI Taxonomy" id="2500546"/>
    <lineage>
        <taxon>Bacteria</taxon>
        <taxon>Bacillati</taxon>
        <taxon>Actinomycetota</taxon>
        <taxon>Actinomycetes</taxon>
        <taxon>Propionibacteriales</taxon>
        <taxon>Nocardioidaceae</taxon>
        <taxon>Nocardioides</taxon>
    </lineage>
</organism>
<dbReference type="Proteomes" id="UP001596098">
    <property type="component" value="Unassembled WGS sequence"/>
</dbReference>
<gene>
    <name evidence="6" type="ORF">ACFPWU_00675</name>
</gene>
<evidence type="ECO:0000313" key="6">
    <source>
        <dbReference type="EMBL" id="MFC6152183.1"/>
    </source>
</evidence>
<keyword evidence="3" id="KW-0804">Transcription</keyword>
<dbReference type="EMBL" id="JBHSQI010000001">
    <property type="protein sequence ID" value="MFC6152183.1"/>
    <property type="molecule type" value="Genomic_DNA"/>
</dbReference>
<dbReference type="SMART" id="SM00346">
    <property type="entry name" value="HTH_ICLR"/>
    <property type="match status" value="1"/>
</dbReference>
<dbReference type="PANTHER" id="PTHR30136:SF34">
    <property type="entry name" value="TRANSCRIPTIONAL REGULATOR"/>
    <property type="match status" value="1"/>
</dbReference>
<evidence type="ECO:0000256" key="1">
    <source>
        <dbReference type="ARBA" id="ARBA00023015"/>
    </source>
</evidence>